<feature type="region of interest" description="Disordered" evidence="1">
    <location>
        <begin position="112"/>
        <end position="255"/>
    </location>
</feature>
<protein>
    <recommendedName>
        <fullName evidence="2">DUF7310 domain-containing protein</fullName>
    </recommendedName>
</protein>
<dbReference type="Proteomes" id="UP000296822">
    <property type="component" value="Chromosome"/>
</dbReference>
<evidence type="ECO:0000256" key="1">
    <source>
        <dbReference type="SAM" id="MobiDB-lite"/>
    </source>
</evidence>
<feature type="domain" description="DUF7310" evidence="2">
    <location>
        <begin position="18"/>
        <end position="100"/>
    </location>
</feature>
<name>A0A4D6HJM2_9EURY</name>
<dbReference type="KEGG" id="nbg:DV706_07885"/>
<reference evidence="3 4" key="1">
    <citation type="journal article" date="2019" name="Nat. Commun.">
        <title>A new type of DNA phosphorothioation-based antiviral system in archaea.</title>
        <authorList>
            <person name="Xiong L."/>
            <person name="Liu S."/>
            <person name="Chen S."/>
            <person name="Xiao Y."/>
            <person name="Zhu B."/>
            <person name="Gao Y."/>
            <person name="Zhang Y."/>
            <person name="Chen B."/>
            <person name="Luo J."/>
            <person name="Deng Z."/>
            <person name="Chen X."/>
            <person name="Wang L."/>
            <person name="Chen S."/>
        </authorList>
    </citation>
    <scope>NUCLEOTIDE SEQUENCE [LARGE SCALE GENOMIC DNA]</scope>
    <source>
        <strain evidence="3 4">JCM 10635</strain>
    </source>
</reference>
<feature type="compositionally biased region" description="Low complexity" evidence="1">
    <location>
        <begin position="228"/>
        <end position="237"/>
    </location>
</feature>
<evidence type="ECO:0000313" key="3">
    <source>
        <dbReference type="EMBL" id="QCC54414.1"/>
    </source>
</evidence>
<feature type="compositionally biased region" description="Basic and acidic residues" evidence="1">
    <location>
        <begin position="112"/>
        <end position="121"/>
    </location>
</feature>
<dbReference type="AlphaFoldDB" id="A0A4D6HJM2"/>
<dbReference type="SUPFAM" id="SSF57997">
    <property type="entry name" value="Tropomyosin"/>
    <property type="match status" value="1"/>
</dbReference>
<dbReference type="EMBL" id="CP031305">
    <property type="protein sequence ID" value="QCC54414.1"/>
    <property type="molecule type" value="Genomic_DNA"/>
</dbReference>
<feature type="compositionally biased region" description="Polar residues" evidence="1">
    <location>
        <begin position="151"/>
        <end position="173"/>
    </location>
</feature>
<dbReference type="InterPro" id="IPR055734">
    <property type="entry name" value="DUF7310"/>
</dbReference>
<gene>
    <name evidence="3" type="ORF">DV706_07885</name>
</gene>
<sequence length="265" mass="27779">MFKYDASANCDMTDLERLDQRLTAVERVVVDGDVELDGLADLATLTADIDRLQTRVKDYEQRLAALEATVDAVSGFIGNVESVDEDVERQAAAAVAAVDRLEYRIDELERALPTHRSRNDDVATGETARTESPLSSGASIDDQIDEPPATAATSESNTDSTAFTGETGASDTQFGEPADVESTAETLLEPPDERTADGDAGGQSAGGLAVQQTVDRRSSSSGDEAGNTPSSGDTPGSSDDDASRGTVTDGDDTNTLIASLRAKLL</sequence>
<proteinExistence type="predicted"/>
<dbReference type="Gene3D" id="1.10.287.1490">
    <property type="match status" value="1"/>
</dbReference>
<evidence type="ECO:0000313" key="4">
    <source>
        <dbReference type="Proteomes" id="UP000296822"/>
    </source>
</evidence>
<organism evidence="3 4">
    <name type="scientific">Natronorubrum bangense</name>
    <dbReference type="NCBI Taxonomy" id="61858"/>
    <lineage>
        <taxon>Archaea</taxon>
        <taxon>Methanobacteriati</taxon>
        <taxon>Methanobacteriota</taxon>
        <taxon>Stenosarchaea group</taxon>
        <taxon>Halobacteria</taxon>
        <taxon>Halobacteriales</taxon>
        <taxon>Natrialbaceae</taxon>
        <taxon>Natronorubrum</taxon>
    </lineage>
</organism>
<dbReference type="Pfam" id="PF23991">
    <property type="entry name" value="DUF7310"/>
    <property type="match status" value="1"/>
</dbReference>
<accession>A0A4D6HJM2</accession>
<evidence type="ECO:0000259" key="2">
    <source>
        <dbReference type="Pfam" id="PF23991"/>
    </source>
</evidence>